<proteinExistence type="predicted"/>
<feature type="region of interest" description="Disordered" evidence="1">
    <location>
        <begin position="565"/>
        <end position="590"/>
    </location>
</feature>
<dbReference type="RefSeq" id="XP_013241663.1">
    <property type="nucleotide sequence ID" value="XM_013386209.1"/>
</dbReference>
<comment type="caution">
    <text evidence="2">The sequence shown here is derived from an EMBL/GenBank/DDBJ whole genome shotgun (WGS) entry which is preliminary data.</text>
</comment>
<protein>
    <submittedName>
        <fullName evidence="2">Uncharacterized protein</fullName>
    </submittedName>
</protein>
<evidence type="ECO:0000256" key="1">
    <source>
        <dbReference type="SAM" id="MobiDB-lite"/>
    </source>
</evidence>
<dbReference type="Proteomes" id="UP000027361">
    <property type="component" value="Unassembled WGS sequence"/>
</dbReference>
<sequence>MIALADQGITKLDLKRQIKRRRTRSNPTIDEVHPIAIRTLPVPSVLRLTLPADATGKRKATDTNDDPIPNWADPLAKFLTHEGQLQTTAERRRCHELSEYKDVPALGPIVWQLSDPHYSHLPHLPPSYTFLETPVFPKNQNAPLSAVPPGTASETPAVSVAVRPLEFVELKWTNSQLTQTSLKSLIRRIEAAQAGLWNAQNEGRSRIQEQRSDSVKLENVPPSERDRGPVSKKKRLTLRPSMSGSSQAVSPLSITPDAAGPALSAPLAAMPPPIASTSSIGGTNIPRRSISLNIRREGRPSLSVIPPSSLSASSSVSSSPVVPQTNAGPSSAIVKSGRLSLRVRTPSVFASHGETAAPHAARTSSASIVSDAESATALPLTARTPLSALYSAGAAKLGLGLGIGMPVDGPMSMSPFAKTPSTAAAPGSAGGGYFSRIHSSLNARRGTFASAFDSSSTNAAGDRVQVAPHAGSFAMSSPISLRVASDTSSGFGIPPSTPATPLTPLYLAHTYPATPNEAQNLMGGSIWRANLFGVADAVSAFSFPPPSPLPPDVISDVRSRAASLSLPGSTAESPAPAGGTAVNATPVAAQQSQQQGADALLESLASLPGVVNFKNSWYRPRELRRGAKQEPRIALV</sequence>
<name>A0A066VHP9_TILAU</name>
<organism evidence="2 3">
    <name type="scientific">Tilletiaria anomala (strain ATCC 24038 / CBS 436.72 / UBC 951)</name>
    <dbReference type="NCBI Taxonomy" id="1037660"/>
    <lineage>
        <taxon>Eukaryota</taxon>
        <taxon>Fungi</taxon>
        <taxon>Dikarya</taxon>
        <taxon>Basidiomycota</taxon>
        <taxon>Ustilaginomycotina</taxon>
        <taxon>Exobasidiomycetes</taxon>
        <taxon>Georgefischeriales</taxon>
        <taxon>Tilletiariaceae</taxon>
        <taxon>Tilletiaria</taxon>
    </lineage>
</organism>
<feature type="region of interest" description="Disordered" evidence="1">
    <location>
        <begin position="201"/>
        <end position="254"/>
    </location>
</feature>
<feature type="region of interest" description="Disordered" evidence="1">
    <location>
        <begin position="303"/>
        <end position="332"/>
    </location>
</feature>
<reference evidence="2 3" key="1">
    <citation type="submission" date="2014-05" db="EMBL/GenBank/DDBJ databases">
        <title>Draft genome sequence of a rare smut relative, Tilletiaria anomala UBC 951.</title>
        <authorList>
            <consortium name="DOE Joint Genome Institute"/>
            <person name="Toome M."/>
            <person name="Kuo A."/>
            <person name="Henrissat B."/>
            <person name="Lipzen A."/>
            <person name="Tritt A."/>
            <person name="Yoshinaga Y."/>
            <person name="Zane M."/>
            <person name="Barry K."/>
            <person name="Grigoriev I.V."/>
            <person name="Spatafora J.W."/>
            <person name="Aimea M.C."/>
        </authorList>
    </citation>
    <scope>NUCLEOTIDE SEQUENCE [LARGE SCALE GENOMIC DNA]</scope>
    <source>
        <strain evidence="2 3">UBC 951</strain>
    </source>
</reference>
<dbReference type="GeneID" id="25261890"/>
<evidence type="ECO:0000313" key="2">
    <source>
        <dbReference type="EMBL" id="KDN41252.1"/>
    </source>
</evidence>
<feature type="compositionally biased region" description="Low complexity" evidence="1">
    <location>
        <begin position="303"/>
        <end position="323"/>
    </location>
</feature>
<dbReference type="HOGENOM" id="CLU_430331_0_0_1"/>
<dbReference type="EMBL" id="JMSN01000082">
    <property type="protein sequence ID" value="KDN41252.1"/>
    <property type="molecule type" value="Genomic_DNA"/>
</dbReference>
<accession>A0A066VHP9</accession>
<dbReference type="InParanoid" id="A0A066VHP9"/>
<keyword evidence="3" id="KW-1185">Reference proteome</keyword>
<gene>
    <name evidence="2" type="ORF">K437DRAFT_179269</name>
</gene>
<evidence type="ECO:0000313" key="3">
    <source>
        <dbReference type="Proteomes" id="UP000027361"/>
    </source>
</evidence>
<feature type="compositionally biased region" description="Basic and acidic residues" evidence="1">
    <location>
        <begin position="203"/>
        <end position="216"/>
    </location>
</feature>
<dbReference type="AlphaFoldDB" id="A0A066VHP9"/>
<feature type="compositionally biased region" description="Polar residues" evidence="1">
    <location>
        <begin position="240"/>
        <end position="253"/>
    </location>
</feature>